<protein>
    <submittedName>
        <fullName evidence="1">Uncharacterized protein</fullName>
    </submittedName>
</protein>
<reference evidence="1" key="1">
    <citation type="submission" date="2014-09" db="EMBL/GenBank/DDBJ databases">
        <authorList>
            <person name="Magalhaes I.L.F."/>
            <person name="Oliveira U."/>
            <person name="Santos F.R."/>
            <person name="Vidigal T.H.D.A."/>
            <person name="Brescovit A.D."/>
            <person name="Santos A.J."/>
        </authorList>
    </citation>
    <scope>NUCLEOTIDE SEQUENCE</scope>
    <source>
        <tissue evidence="1">Shoot tissue taken approximately 20 cm above the soil surface</tissue>
    </source>
</reference>
<evidence type="ECO:0000313" key="1">
    <source>
        <dbReference type="EMBL" id="JAD59979.1"/>
    </source>
</evidence>
<proteinExistence type="predicted"/>
<accession>A0A0A9B7J1</accession>
<organism evidence="1">
    <name type="scientific">Arundo donax</name>
    <name type="common">Giant reed</name>
    <name type="synonym">Donax arundinaceus</name>
    <dbReference type="NCBI Taxonomy" id="35708"/>
    <lineage>
        <taxon>Eukaryota</taxon>
        <taxon>Viridiplantae</taxon>
        <taxon>Streptophyta</taxon>
        <taxon>Embryophyta</taxon>
        <taxon>Tracheophyta</taxon>
        <taxon>Spermatophyta</taxon>
        <taxon>Magnoliopsida</taxon>
        <taxon>Liliopsida</taxon>
        <taxon>Poales</taxon>
        <taxon>Poaceae</taxon>
        <taxon>PACMAD clade</taxon>
        <taxon>Arundinoideae</taxon>
        <taxon>Arundineae</taxon>
        <taxon>Arundo</taxon>
    </lineage>
</organism>
<sequence>MEELYSPKGPKMTQRKISCSYDVVGYSTINLKSCTHWMF</sequence>
<dbReference type="EMBL" id="GBRH01237916">
    <property type="protein sequence ID" value="JAD59979.1"/>
    <property type="molecule type" value="Transcribed_RNA"/>
</dbReference>
<reference evidence="1" key="2">
    <citation type="journal article" date="2015" name="Data Brief">
        <title>Shoot transcriptome of the giant reed, Arundo donax.</title>
        <authorList>
            <person name="Barrero R.A."/>
            <person name="Guerrero F.D."/>
            <person name="Moolhuijzen P."/>
            <person name="Goolsby J.A."/>
            <person name="Tidwell J."/>
            <person name="Bellgard S.E."/>
            <person name="Bellgard M.I."/>
        </authorList>
    </citation>
    <scope>NUCLEOTIDE SEQUENCE</scope>
    <source>
        <tissue evidence="1">Shoot tissue taken approximately 20 cm above the soil surface</tissue>
    </source>
</reference>
<name>A0A0A9B7J1_ARUDO</name>
<dbReference type="AlphaFoldDB" id="A0A0A9B7J1"/>